<protein>
    <recommendedName>
        <fullName evidence="3">Nucleotidyltransferase family protein</fullName>
    </recommendedName>
</protein>
<evidence type="ECO:0000313" key="1">
    <source>
        <dbReference type="EMBL" id="PWG03565.1"/>
    </source>
</evidence>
<evidence type="ECO:0008006" key="3">
    <source>
        <dbReference type="Google" id="ProtNLM"/>
    </source>
</evidence>
<dbReference type="EMBL" id="QFFF01000001">
    <property type="protein sequence ID" value="PWG03565.1"/>
    <property type="molecule type" value="Genomic_DNA"/>
</dbReference>
<dbReference type="Proteomes" id="UP000245916">
    <property type="component" value="Unassembled WGS sequence"/>
</dbReference>
<dbReference type="SUPFAM" id="SSF81301">
    <property type="entry name" value="Nucleotidyltransferase"/>
    <property type="match status" value="1"/>
</dbReference>
<sequence>MEEKPQILDASIFEPPPDAVEFYSRSLGLLNESGVPFLLSGTYALSCFTGIVRPTKDLDVFCKASDAPRILAFFKSRGHVIEVEDERWIGKVWQGPHFFDVIYNISTASIAITDEWFEEVYEVEVYGTTVRITPPTEFLLSKLFLQDRYRYDGADIAHVILKKHDHIDWKRLLNAVELYWEVLLIHVLNFRFIYPTERDLIPRWLFDELLDRLHAQAELPAANIRVCRGRLLSPRDYVTDISEWGFADVVGKGIEERHERKT</sequence>
<dbReference type="OrthoDB" id="9782533at2"/>
<gene>
    <name evidence="1" type="ORF">DF286_12280</name>
</gene>
<keyword evidence="2" id="KW-1185">Reference proteome</keyword>
<comment type="caution">
    <text evidence="1">The sequence shown here is derived from an EMBL/GenBank/DDBJ whole genome shotgun (WGS) entry which is preliminary data.</text>
</comment>
<dbReference type="InterPro" id="IPR043519">
    <property type="entry name" value="NT_sf"/>
</dbReference>
<organism evidence="1 2">
    <name type="scientific">Allosphingosinicella humi</name>
    <dbReference type="NCBI Taxonomy" id="2068657"/>
    <lineage>
        <taxon>Bacteria</taxon>
        <taxon>Pseudomonadati</taxon>
        <taxon>Pseudomonadota</taxon>
        <taxon>Alphaproteobacteria</taxon>
        <taxon>Sphingomonadales</taxon>
        <taxon>Sphingomonadaceae</taxon>
        <taxon>Allosphingosinicella</taxon>
    </lineage>
</organism>
<reference evidence="1 2" key="1">
    <citation type="submission" date="2018-05" db="EMBL/GenBank/DDBJ databases">
        <title>Genome of Sphingosinicella humi QZX222.</title>
        <authorList>
            <person name="Qiao Z."/>
            <person name="Wang G."/>
        </authorList>
    </citation>
    <scope>NUCLEOTIDE SEQUENCE [LARGE SCALE GENOMIC DNA]</scope>
    <source>
        <strain evidence="1 2">QZX222</strain>
    </source>
</reference>
<dbReference type="AlphaFoldDB" id="A0A2U2J5E2"/>
<dbReference type="Gene3D" id="3.30.460.40">
    <property type="match status" value="1"/>
</dbReference>
<dbReference type="RefSeq" id="WP_109271703.1">
    <property type="nucleotide sequence ID" value="NZ_QFFF01000001.1"/>
</dbReference>
<evidence type="ECO:0000313" key="2">
    <source>
        <dbReference type="Proteomes" id="UP000245916"/>
    </source>
</evidence>
<proteinExistence type="predicted"/>
<name>A0A2U2J5E2_9SPHN</name>
<accession>A0A2U2J5E2</accession>